<organism evidence="2 3">
    <name type="scientific">Coprinellus micaceus</name>
    <name type="common">Glistening ink-cap mushroom</name>
    <name type="synonym">Coprinus micaceus</name>
    <dbReference type="NCBI Taxonomy" id="71717"/>
    <lineage>
        <taxon>Eukaryota</taxon>
        <taxon>Fungi</taxon>
        <taxon>Dikarya</taxon>
        <taxon>Basidiomycota</taxon>
        <taxon>Agaricomycotina</taxon>
        <taxon>Agaricomycetes</taxon>
        <taxon>Agaricomycetidae</taxon>
        <taxon>Agaricales</taxon>
        <taxon>Agaricineae</taxon>
        <taxon>Psathyrellaceae</taxon>
        <taxon>Coprinellus</taxon>
    </lineage>
</organism>
<evidence type="ECO:0000313" key="2">
    <source>
        <dbReference type="EMBL" id="TEB37093.1"/>
    </source>
</evidence>
<accession>A0A4Y7TSD2</accession>
<evidence type="ECO:0000259" key="1">
    <source>
        <dbReference type="Pfam" id="PF12937"/>
    </source>
</evidence>
<name>A0A4Y7TSD2_COPMI</name>
<dbReference type="InterPro" id="IPR001810">
    <property type="entry name" value="F-box_dom"/>
</dbReference>
<proteinExistence type="predicted"/>
<dbReference type="Pfam" id="PF12937">
    <property type="entry name" value="F-box-like"/>
    <property type="match status" value="1"/>
</dbReference>
<keyword evidence="3" id="KW-1185">Reference proteome</keyword>
<dbReference type="Proteomes" id="UP000298030">
    <property type="component" value="Unassembled WGS sequence"/>
</dbReference>
<dbReference type="InterPro" id="IPR032675">
    <property type="entry name" value="LRR_dom_sf"/>
</dbReference>
<reference evidence="2 3" key="1">
    <citation type="journal article" date="2019" name="Nat. Ecol. Evol.">
        <title>Megaphylogeny resolves global patterns of mushroom evolution.</title>
        <authorList>
            <person name="Varga T."/>
            <person name="Krizsan K."/>
            <person name="Foldi C."/>
            <person name="Dima B."/>
            <person name="Sanchez-Garcia M."/>
            <person name="Sanchez-Ramirez S."/>
            <person name="Szollosi G.J."/>
            <person name="Szarkandi J.G."/>
            <person name="Papp V."/>
            <person name="Albert L."/>
            <person name="Andreopoulos W."/>
            <person name="Angelini C."/>
            <person name="Antonin V."/>
            <person name="Barry K.W."/>
            <person name="Bougher N.L."/>
            <person name="Buchanan P."/>
            <person name="Buyck B."/>
            <person name="Bense V."/>
            <person name="Catcheside P."/>
            <person name="Chovatia M."/>
            <person name="Cooper J."/>
            <person name="Damon W."/>
            <person name="Desjardin D."/>
            <person name="Finy P."/>
            <person name="Geml J."/>
            <person name="Haridas S."/>
            <person name="Hughes K."/>
            <person name="Justo A."/>
            <person name="Karasinski D."/>
            <person name="Kautmanova I."/>
            <person name="Kiss B."/>
            <person name="Kocsube S."/>
            <person name="Kotiranta H."/>
            <person name="LaButti K.M."/>
            <person name="Lechner B.E."/>
            <person name="Liimatainen K."/>
            <person name="Lipzen A."/>
            <person name="Lukacs Z."/>
            <person name="Mihaltcheva S."/>
            <person name="Morgado L.N."/>
            <person name="Niskanen T."/>
            <person name="Noordeloos M.E."/>
            <person name="Ohm R.A."/>
            <person name="Ortiz-Santana B."/>
            <person name="Ovrebo C."/>
            <person name="Racz N."/>
            <person name="Riley R."/>
            <person name="Savchenko A."/>
            <person name="Shiryaev A."/>
            <person name="Soop K."/>
            <person name="Spirin V."/>
            <person name="Szebenyi C."/>
            <person name="Tomsovsky M."/>
            <person name="Tulloss R.E."/>
            <person name="Uehling J."/>
            <person name="Grigoriev I.V."/>
            <person name="Vagvolgyi C."/>
            <person name="Papp T."/>
            <person name="Martin F.M."/>
            <person name="Miettinen O."/>
            <person name="Hibbett D.S."/>
            <person name="Nagy L.G."/>
        </authorList>
    </citation>
    <scope>NUCLEOTIDE SEQUENCE [LARGE SCALE GENOMIC DNA]</scope>
    <source>
        <strain evidence="2 3">FP101781</strain>
    </source>
</reference>
<feature type="domain" description="F-box" evidence="1">
    <location>
        <begin position="67"/>
        <end position="120"/>
    </location>
</feature>
<protein>
    <recommendedName>
        <fullName evidence="1">F-box domain-containing protein</fullName>
    </recommendedName>
</protein>
<dbReference type="STRING" id="71717.A0A4Y7TSD2"/>
<dbReference type="AlphaFoldDB" id="A0A4Y7TSD2"/>
<dbReference type="Gene3D" id="3.80.10.10">
    <property type="entry name" value="Ribonuclease Inhibitor"/>
    <property type="match status" value="1"/>
</dbReference>
<evidence type="ECO:0000313" key="3">
    <source>
        <dbReference type="Proteomes" id="UP000298030"/>
    </source>
</evidence>
<dbReference type="OrthoDB" id="3156934at2759"/>
<dbReference type="SUPFAM" id="SSF52047">
    <property type="entry name" value="RNI-like"/>
    <property type="match status" value="1"/>
</dbReference>
<comment type="caution">
    <text evidence="2">The sequence shown here is derived from an EMBL/GenBank/DDBJ whole genome shotgun (WGS) entry which is preliminary data.</text>
</comment>
<sequence>MARKHCNNPSLSPSTVSSSFSPETRLLVNGGNHPSHSTYFKKLSERIYILQHEIAALKACQNTISPIHRLPPEVLCKIFLNVQAEEDSTEYVPWLSVTHICQHWRAVALGCTSLWTNVSFCEPELTYLTIERSGKAPLYVRYFDECCFGRSFCRPLRTVLSETSRLHTVELDLAGDLVQKSLPPSLAGAPLLEELSIIANMDSFTLPRKFFEGGAPRLRRLSLSECKFSWTAIPFSATITHLKLDSYDGEARPPAQVFVDSFTQMPFLKSLHLSGFLPSIQRGIPSSSFPAASTASHLQDLRVVDAMEYLPAFSNLVRAPNIHSASFVIMEYGTDLDVTAFRHLASGVASSWRENQGAISRVKKLKVGDRTPFGVWFYNDDKHSTSQPHLSLSHLNYWARFPVEAHFPTLHEDFDISLLQELAFTISPSLTLDLIAATFGRLPKLREISVDGSVKMPDLLKLLSFSTELAPEAVWASAPTDALPPVNFPALSSIKCRAMDFEDESATRRKNISTLVSTIKARSQCHPIKRLSLRCCKNFSEAEKGILSSGVPGLHVDWDGQKVT</sequence>
<dbReference type="Gene3D" id="1.20.1280.50">
    <property type="match status" value="1"/>
</dbReference>
<dbReference type="EMBL" id="QPFP01000004">
    <property type="protein sequence ID" value="TEB37093.1"/>
    <property type="molecule type" value="Genomic_DNA"/>
</dbReference>
<gene>
    <name evidence="2" type="ORF">FA13DRAFT_1657582</name>
</gene>